<keyword evidence="1" id="KW-1133">Transmembrane helix</keyword>
<protein>
    <recommendedName>
        <fullName evidence="4">Integral membrane protein</fullName>
    </recommendedName>
</protein>
<reference evidence="2" key="1">
    <citation type="journal article" date="2021" name="Nat. Commun.">
        <title>Genetic determinants of endophytism in the Arabidopsis root mycobiome.</title>
        <authorList>
            <person name="Mesny F."/>
            <person name="Miyauchi S."/>
            <person name="Thiergart T."/>
            <person name="Pickel B."/>
            <person name="Atanasova L."/>
            <person name="Karlsson M."/>
            <person name="Huettel B."/>
            <person name="Barry K.W."/>
            <person name="Haridas S."/>
            <person name="Chen C."/>
            <person name="Bauer D."/>
            <person name="Andreopoulos W."/>
            <person name="Pangilinan J."/>
            <person name="LaButti K."/>
            <person name="Riley R."/>
            <person name="Lipzen A."/>
            <person name="Clum A."/>
            <person name="Drula E."/>
            <person name="Henrissat B."/>
            <person name="Kohler A."/>
            <person name="Grigoriev I.V."/>
            <person name="Martin F.M."/>
            <person name="Hacquard S."/>
        </authorList>
    </citation>
    <scope>NUCLEOTIDE SEQUENCE</scope>
    <source>
        <strain evidence="2">MPI-CAGE-AT-0021</strain>
    </source>
</reference>
<organism evidence="2 3">
    <name type="scientific">Dactylonectria estremocensis</name>
    <dbReference type="NCBI Taxonomy" id="1079267"/>
    <lineage>
        <taxon>Eukaryota</taxon>
        <taxon>Fungi</taxon>
        <taxon>Dikarya</taxon>
        <taxon>Ascomycota</taxon>
        <taxon>Pezizomycotina</taxon>
        <taxon>Sordariomycetes</taxon>
        <taxon>Hypocreomycetidae</taxon>
        <taxon>Hypocreales</taxon>
        <taxon>Nectriaceae</taxon>
        <taxon>Dactylonectria</taxon>
    </lineage>
</organism>
<evidence type="ECO:0008006" key="4">
    <source>
        <dbReference type="Google" id="ProtNLM"/>
    </source>
</evidence>
<keyword evidence="1" id="KW-0812">Transmembrane</keyword>
<sequence>MLINLAFTARRVFGLATPTLFVKAAACLALLLCMAWFGRLHFYRDPGSVFFDKDRAYETHYSAHRRVEAQQFIDAFDNGTKSYVNGTSQFASHESGSNKSLCVAFSSVKRQTQYLQTTIATLLHGLTAREQADLHVSVLIAETDPTRHPSWHQEWIRRAVDDFYTYEVNATEKAHLQQLEEAGQYSEKGMFDYAYALQRCYETGALYVGMFEDDVIMARGWLVRTLLGLQHISGLEDDDKSWLFMRLFNQERSTGWASHDIGGNHEHWIIVGIGIGISATVLLARRRWLLARQHLDIESLLVTVVILVPGLVILFYQSGKASLLPPSPGVFNEPFGCCSQAMVFPRAQIPLLLETMRAKIKGQVDLLLDEIAIRNNLERYALYPVQAQHIGIESARKTAKTEAQAIWSMAFEDLDPARLERDQLEMVERYYGWEE</sequence>
<evidence type="ECO:0000313" key="2">
    <source>
        <dbReference type="EMBL" id="KAH7121753.1"/>
    </source>
</evidence>
<keyword evidence="3" id="KW-1185">Reference proteome</keyword>
<keyword evidence="1" id="KW-0472">Membrane</keyword>
<feature type="transmembrane region" description="Helical" evidence="1">
    <location>
        <begin position="297"/>
        <end position="316"/>
    </location>
</feature>
<dbReference type="Proteomes" id="UP000717696">
    <property type="component" value="Unassembled WGS sequence"/>
</dbReference>
<dbReference type="PANTHER" id="PTHR31410:SF1">
    <property type="entry name" value="POST-GPI ATTACHMENT TO PROTEINS FACTOR 4"/>
    <property type="match status" value="1"/>
</dbReference>
<dbReference type="GO" id="GO:0016757">
    <property type="term" value="F:glycosyltransferase activity"/>
    <property type="evidence" value="ECO:0007669"/>
    <property type="project" value="InterPro"/>
</dbReference>
<name>A0A9P9DM14_9HYPO</name>
<feature type="transmembrane region" description="Helical" evidence="1">
    <location>
        <begin position="267"/>
        <end position="285"/>
    </location>
</feature>
<proteinExistence type="predicted"/>
<dbReference type="CDD" id="cd22189">
    <property type="entry name" value="PGAP4-like_fungal"/>
    <property type="match status" value="1"/>
</dbReference>
<evidence type="ECO:0000313" key="3">
    <source>
        <dbReference type="Proteomes" id="UP000717696"/>
    </source>
</evidence>
<evidence type="ECO:0000256" key="1">
    <source>
        <dbReference type="SAM" id="Phobius"/>
    </source>
</evidence>
<comment type="caution">
    <text evidence="2">The sequence shown here is derived from an EMBL/GenBank/DDBJ whole genome shotgun (WGS) entry which is preliminary data.</text>
</comment>
<dbReference type="OrthoDB" id="2016523at2759"/>
<dbReference type="AlphaFoldDB" id="A0A9P9DM14"/>
<feature type="transmembrane region" description="Helical" evidence="1">
    <location>
        <begin position="12"/>
        <end position="37"/>
    </location>
</feature>
<accession>A0A9P9DM14</accession>
<dbReference type="GO" id="GO:0000139">
    <property type="term" value="C:Golgi membrane"/>
    <property type="evidence" value="ECO:0007669"/>
    <property type="project" value="InterPro"/>
</dbReference>
<dbReference type="InterPro" id="IPR029675">
    <property type="entry name" value="PGAP4"/>
</dbReference>
<dbReference type="GO" id="GO:0006506">
    <property type="term" value="P:GPI anchor biosynthetic process"/>
    <property type="evidence" value="ECO:0007669"/>
    <property type="project" value="InterPro"/>
</dbReference>
<dbReference type="PANTHER" id="PTHR31410">
    <property type="entry name" value="TRANSMEMBRANE PROTEIN 246"/>
    <property type="match status" value="1"/>
</dbReference>
<gene>
    <name evidence="2" type="ORF">B0J13DRAFT_512414</name>
</gene>
<dbReference type="EMBL" id="JAGMUU010000027">
    <property type="protein sequence ID" value="KAH7121753.1"/>
    <property type="molecule type" value="Genomic_DNA"/>
</dbReference>